<evidence type="ECO:0000256" key="1">
    <source>
        <dbReference type="ARBA" id="ARBA00004571"/>
    </source>
</evidence>
<dbReference type="InterPro" id="IPR033900">
    <property type="entry name" value="Gram_neg_porin_domain"/>
</dbReference>
<dbReference type="CDD" id="cd00342">
    <property type="entry name" value="gram_neg_porins"/>
    <property type="match status" value="1"/>
</dbReference>
<proteinExistence type="predicted"/>
<dbReference type="Proteomes" id="UP000494110">
    <property type="component" value="Unassembled WGS sequence"/>
</dbReference>
<evidence type="ECO:0000256" key="2">
    <source>
        <dbReference type="ARBA" id="ARBA00011233"/>
    </source>
</evidence>
<dbReference type="Gene3D" id="2.40.160.10">
    <property type="entry name" value="Porin"/>
    <property type="match status" value="1"/>
</dbReference>
<feature type="chain" id="PRO_5027052274" evidence="11">
    <location>
        <begin position="21"/>
        <end position="392"/>
    </location>
</feature>
<dbReference type="InterPro" id="IPR001702">
    <property type="entry name" value="Porin_Gram-ve"/>
</dbReference>
<comment type="subunit">
    <text evidence="2">Homotrimer.</text>
</comment>
<feature type="signal peptide" evidence="11">
    <location>
        <begin position="1"/>
        <end position="20"/>
    </location>
</feature>
<protein>
    <submittedName>
        <fullName evidence="13">Outer membrane porin OpcP</fullName>
    </submittedName>
</protein>
<dbReference type="AlphaFoldDB" id="A0A6P2UI30"/>
<dbReference type="EMBL" id="CABVQN010000003">
    <property type="protein sequence ID" value="VWC76466.1"/>
    <property type="molecule type" value="Genomic_DNA"/>
</dbReference>
<dbReference type="RefSeq" id="WP_175011064.1">
    <property type="nucleotide sequence ID" value="NZ_CABVQN010000003.1"/>
</dbReference>
<keyword evidence="9" id="KW-0472">Membrane</keyword>
<dbReference type="GO" id="GO:0034220">
    <property type="term" value="P:monoatomic ion transmembrane transport"/>
    <property type="evidence" value="ECO:0007669"/>
    <property type="project" value="InterPro"/>
</dbReference>
<accession>A0A6P2UI30</accession>
<evidence type="ECO:0000256" key="4">
    <source>
        <dbReference type="ARBA" id="ARBA00022452"/>
    </source>
</evidence>
<name>A0A6P2UI30_BURL3</name>
<dbReference type="SUPFAM" id="SSF56935">
    <property type="entry name" value="Porins"/>
    <property type="match status" value="1"/>
</dbReference>
<evidence type="ECO:0000256" key="5">
    <source>
        <dbReference type="ARBA" id="ARBA00022692"/>
    </source>
</evidence>
<keyword evidence="7" id="KW-0406">Ion transport</keyword>
<dbReference type="Pfam" id="PF13609">
    <property type="entry name" value="Porin_4"/>
    <property type="match status" value="1"/>
</dbReference>
<dbReference type="PANTHER" id="PTHR34501:SF9">
    <property type="entry name" value="MAJOR OUTER MEMBRANE PROTEIN P.IA"/>
    <property type="match status" value="1"/>
</dbReference>
<dbReference type="InterPro" id="IPR002299">
    <property type="entry name" value="Porin_Neis"/>
</dbReference>
<keyword evidence="10" id="KW-0998">Cell outer membrane</keyword>
<evidence type="ECO:0000313" key="13">
    <source>
        <dbReference type="EMBL" id="VWC76466.1"/>
    </source>
</evidence>
<dbReference type="GO" id="GO:0046930">
    <property type="term" value="C:pore complex"/>
    <property type="evidence" value="ECO:0007669"/>
    <property type="project" value="UniProtKB-KW"/>
</dbReference>
<evidence type="ECO:0000256" key="9">
    <source>
        <dbReference type="ARBA" id="ARBA00023136"/>
    </source>
</evidence>
<keyword evidence="4" id="KW-1134">Transmembrane beta strand</keyword>
<evidence type="ECO:0000256" key="8">
    <source>
        <dbReference type="ARBA" id="ARBA00023114"/>
    </source>
</evidence>
<evidence type="ECO:0000256" key="6">
    <source>
        <dbReference type="ARBA" id="ARBA00022729"/>
    </source>
</evidence>
<keyword evidence="5" id="KW-0812">Transmembrane</keyword>
<keyword evidence="6 11" id="KW-0732">Signal</keyword>
<dbReference type="GO" id="GO:0009279">
    <property type="term" value="C:cell outer membrane"/>
    <property type="evidence" value="ECO:0007669"/>
    <property type="project" value="UniProtKB-SubCell"/>
</dbReference>
<reference evidence="13 14" key="1">
    <citation type="submission" date="2019-09" db="EMBL/GenBank/DDBJ databases">
        <authorList>
            <person name="Depoorter E."/>
        </authorList>
    </citation>
    <scope>NUCLEOTIDE SEQUENCE [LARGE SCALE GENOMIC DNA]</scope>
    <source>
        <strain evidence="13">R-39750</strain>
    </source>
</reference>
<evidence type="ECO:0000256" key="3">
    <source>
        <dbReference type="ARBA" id="ARBA00022448"/>
    </source>
</evidence>
<dbReference type="GO" id="GO:0015288">
    <property type="term" value="F:porin activity"/>
    <property type="evidence" value="ECO:0007669"/>
    <property type="project" value="UniProtKB-KW"/>
</dbReference>
<gene>
    <name evidence="13" type="ORF">BLA39750_00912</name>
</gene>
<evidence type="ECO:0000259" key="12">
    <source>
        <dbReference type="Pfam" id="PF13609"/>
    </source>
</evidence>
<dbReference type="InterPro" id="IPR050298">
    <property type="entry name" value="Gram-neg_bact_OMP"/>
</dbReference>
<keyword evidence="8" id="KW-0626">Porin</keyword>
<organism evidence="13 14">
    <name type="scientific">Burkholderia lata (strain ATCC 17760 / DSM 23089 / LMG 22485 / NCIMB 9086 / R18194 / 383)</name>
    <dbReference type="NCBI Taxonomy" id="482957"/>
    <lineage>
        <taxon>Bacteria</taxon>
        <taxon>Pseudomonadati</taxon>
        <taxon>Pseudomonadota</taxon>
        <taxon>Betaproteobacteria</taxon>
        <taxon>Burkholderiales</taxon>
        <taxon>Burkholderiaceae</taxon>
        <taxon>Burkholderia</taxon>
        <taxon>Burkholderia cepacia complex</taxon>
    </lineage>
</organism>
<sequence length="392" mass="40430">MISRWLVLGICSVCAPATWAQSSATLYGIVDTGFTFNSNAGGARQYAMTSGNMSGNRWGLKGNEELGGGMSAIYTIEGGFSGATGAIGQNGTLFGRQVFVGLSSKSGTLTFGRQYSTASDFVGGFESGLVWAAGGAGYGAHPADVDNLDSFNRVNNAVKFQSVDYNGLSFGGMYSFGGKAGSIAQNQIWAVAASYAHGPFKAAAGYLSARSPNYSLWGDKTNDSLTGSNMKSPVIAGYATAAAQDVFAAGGSYALGPATLSFVYSNTRFLGLGGVAVAGMTSSQNAYSGVAVFNSYEGNVKYDVTPTLSLGASYAYTRNSGNNGSEGASYNQVNLGADYLLSKRTDLYALVVYQKVSGVDSTGNKAVAAIAGATQSNNDRQTVALVGIRHKF</sequence>
<evidence type="ECO:0000313" key="14">
    <source>
        <dbReference type="Proteomes" id="UP000494110"/>
    </source>
</evidence>
<feature type="domain" description="Porin" evidence="12">
    <location>
        <begin position="13"/>
        <end position="356"/>
    </location>
</feature>
<evidence type="ECO:0000256" key="7">
    <source>
        <dbReference type="ARBA" id="ARBA00023065"/>
    </source>
</evidence>
<dbReference type="InterPro" id="IPR023614">
    <property type="entry name" value="Porin_dom_sf"/>
</dbReference>
<dbReference type="PRINTS" id="PR00182">
    <property type="entry name" value="ECOLNEIPORIN"/>
</dbReference>
<evidence type="ECO:0000256" key="10">
    <source>
        <dbReference type="ARBA" id="ARBA00023237"/>
    </source>
</evidence>
<dbReference type="PANTHER" id="PTHR34501">
    <property type="entry name" value="PROTEIN YDDL-RELATED"/>
    <property type="match status" value="1"/>
</dbReference>
<comment type="subcellular location">
    <subcellularLocation>
        <location evidence="1">Cell outer membrane</location>
        <topology evidence="1">Multi-pass membrane protein</topology>
    </subcellularLocation>
</comment>
<dbReference type="PRINTS" id="PR00184">
    <property type="entry name" value="NEISSPPORIN"/>
</dbReference>
<evidence type="ECO:0000256" key="11">
    <source>
        <dbReference type="SAM" id="SignalP"/>
    </source>
</evidence>
<keyword evidence="3" id="KW-0813">Transport</keyword>